<evidence type="ECO:0000256" key="3">
    <source>
        <dbReference type="ARBA" id="ARBA00022692"/>
    </source>
</evidence>
<evidence type="ECO:0000256" key="6">
    <source>
        <dbReference type="SAM" id="Phobius"/>
    </source>
</evidence>
<accession>A0AAW9A905</accession>
<keyword evidence="4 6" id="KW-1133">Transmembrane helix</keyword>
<feature type="transmembrane region" description="Helical" evidence="6">
    <location>
        <begin position="98"/>
        <end position="119"/>
    </location>
</feature>
<evidence type="ECO:0000256" key="5">
    <source>
        <dbReference type="ARBA" id="ARBA00023136"/>
    </source>
</evidence>
<comment type="subcellular location">
    <subcellularLocation>
        <location evidence="1">Membrane</location>
        <topology evidence="1">Multi-pass membrane protein</topology>
    </subcellularLocation>
</comment>
<feature type="transmembrane region" description="Helical" evidence="6">
    <location>
        <begin position="68"/>
        <end position="92"/>
    </location>
</feature>
<keyword evidence="3 6" id="KW-0812">Transmembrane</keyword>
<reference evidence="8 9" key="1">
    <citation type="submission" date="2023-06" db="EMBL/GenBank/DDBJ databases">
        <title>Sporosarcina sp. nov., isolated from Korean traditional fermented seafood 'Jeotgal'.</title>
        <authorList>
            <person name="Yang A.I."/>
            <person name="Shin N.-R."/>
        </authorList>
    </citation>
    <scope>NUCLEOTIDE SEQUENCE [LARGE SCALE GENOMIC DNA]</scope>
    <source>
        <strain evidence="8 9">KCTC43456</strain>
    </source>
</reference>
<dbReference type="InterPro" id="IPR007267">
    <property type="entry name" value="GtrA_DPMS_TM"/>
</dbReference>
<dbReference type="EMBL" id="JAUBDJ010000003">
    <property type="protein sequence ID" value="MDW0116835.1"/>
    <property type="molecule type" value="Genomic_DNA"/>
</dbReference>
<dbReference type="AlphaFoldDB" id="A0AAW9A905"/>
<gene>
    <name evidence="8" type="ORF">QTL97_07815</name>
</gene>
<dbReference type="GO" id="GO:0000271">
    <property type="term" value="P:polysaccharide biosynthetic process"/>
    <property type="evidence" value="ECO:0007669"/>
    <property type="project" value="InterPro"/>
</dbReference>
<feature type="transmembrane region" description="Helical" evidence="6">
    <location>
        <begin position="36"/>
        <end position="56"/>
    </location>
</feature>
<organism evidence="8 9">
    <name type="scientific">Sporosarcina thermotolerans</name>
    <dbReference type="NCBI Taxonomy" id="633404"/>
    <lineage>
        <taxon>Bacteria</taxon>
        <taxon>Bacillati</taxon>
        <taxon>Bacillota</taxon>
        <taxon>Bacilli</taxon>
        <taxon>Bacillales</taxon>
        <taxon>Caryophanaceae</taxon>
        <taxon>Sporosarcina</taxon>
    </lineage>
</organism>
<evidence type="ECO:0000256" key="2">
    <source>
        <dbReference type="ARBA" id="ARBA00009399"/>
    </source>
</evidence>
<evidence type="ECO:0000256" key="4">
    <source>
        <dbReference type="ARBA" id="ARBA00022989"/>
    </source>
</evidence>
<dbReference type="PANTHER" id="PTHR38459:SF1">
    <property type="entry name" value="PROPHAGE BACTOPRENOL-LINKED GLUCOSE TRANSLOCASE HOMOLOG"/>
    <property type="match status" value="1"/>
</dbReference>
<dbReference type="InterPro" id="IPR051401">
    <property type="entry name" value="GtrA_CellWall_Glycosyl"/>
</dbReference>
<dbReference type="Proteomes" id="UP001271648">
    <property type="component" value="Unassembled WGS sequence"/>
</dbReference>
<dbReference type="PANTHER" id="PTHR38459">
    <property type="entry name" value="PROPHAGE BACTOPRENOL-LINKED GLUCOSE TRANSLOCASE HOMOLOG"/>
    <property type="match status" value="1"/>
</dbReference>
<keyword evidence="9" id="KW-1185">Reference proteome</keyword>
<evidence type="ECO:0000313" key="9">
    <source>
        <dbReference type="Proteomes" id="UP001271648"/>
    </source>
</evidence>
<sequence>MVREFNAFFIVGVVNTSVYYALYLGGLHVLHMQYVIAHFTAVAISMAVSFLLNSYITFGVKPTWKKFFLFPITQFVNIVVTFLVIFVLVEWLRMNSSIAPLAALVVTVPITFVVTGRVLKAA</sequence>
<name>A0AAW9A905_9BACL</name>
<feature type="transmembrane region" description="Helical" evidence="6">
    <location>
        <begin position="7"/>
        <end position="30"/>
    </location>
</feature>
<dbReference type="Pfam" id="PF04138">
    <property type="entry name" value="GtrA_DPMS_TM"/>
    <property type="match status" value="1"/>
</dbReference>
<protein>
    <submittedName>
        <fullName evidence="8">GtrA family protein</fullName>
    </submittedName>
</protein>
<evidence type="ECO:0000313" key="8">
    <source>
        <dbReference type="EMBL" id="MDW0116835.1"/>
    </source>
</evidence>
<evidence type="ECO:0000259" key="7">
    <source>
        <dbReference type="Pfam" id="PF04138"/>
    </source>
</evidence>
<comment type="caution">
    <text evidence="8">The sequence shown here is derived from an EMBL/GenBank/DDBJ whole genome shotgun (WGS) entry which is preliminary data.</text>
</comment>
<proteinExistence type="inferred from homology"/>
<feature type="domain" description="GtrA/DPMS transmembrane" evidence="7">
    <location>
        <begin position="8"/>
        <end position="116"/>
    </location>
</feature>
<comment type="similarity">
    <text evidence="2">Belongs to the GtrA family.</text>
</comment>
<dbReference type="GO" id="GO:0005886">
    <property type="term" value="C:plasma membrane"/>
    <property type="evidence" value="ECO:0007669"/>
    <property type="project" value="TreeGrafter"/>
</dbReference>
<evidence type="ECO:0000256" key="1">
    <source>
        <dbReference type="ARBA" id="ARBA00004141"/>
    </source>
</evidence>
<dbReference type="RefSeq" id="WP_283733714.1">
    <property type="nucleotide sequence ID" value="NZ_CP125968.1"/>
</dbReference>
<keyword evidence="5 6" id="KW-0472">Membrane</keyword>